<protein>
    <submittedName>
        <fullName evidence="1">Uncharacterized protein</fullName>
    </submittedName>
</protein>
<dbReference type="RefSeq" id="XP_031926599.1">
    <property type="nucleotide sequence ID" value="XM_032072734.1"/>
</dbReference>
<reference evidence="1 2" key="1">
    <citation type="submission" date="2019-04" db="EMBL/GenBank/DDBJ databases">
        <title>Friends and foes A comparative genomics studyof 23 Aspergillus species from section Flavi.</title>
        <authorList>
            <consortium name="DOE Joint Genome Institute"/>
            <person name="Kjaerbolling I."/>
            <person name="Vesth T."/>
            <person name="Frisvad J.C."/>
            <person name="Nybo J.L."/>
            <person name="Theobald S."/>
            <person name="Kildgaard S."/>
            <person name="Isbrandt T."/>
            <person name="Kuo A."/>
            <person name="Sato A."/>
            <person name="Lyhne E.K."/>
            <person name="Kogle M.E."/>
            <person name="Wiebenga A."/>
            <person name="Kun R.S."/>
            <person name="Lubbers R.J."/>
            <person name="Makela M.R."/>
            <person name="Barry K."/>
            <person name="Chovatia M."/>
            <person name="Clum A."/>
            <person name="Daum C."/>
            <person name="Haridas S."/>
            <person name="He G."/>
            <person name="LaButti K."/>
            <person name="Lipzen A."/>
            <person name="Mondo S."/>
            <person name="Riley R."/>
            <person name="Salamov A."/>
            <person name="Simmons B.A."/>
            <person name="Magnuson J.K."/>
            <person name="Henrissat B."/>
            <person name="Mortensen U.H."/>
            <person name="Larsen T.O."/>
            <person name="Devries R.P."/>
            <person name="Grigoriev I.V."/>
            <person name="Machida M."/>
            <person name="Baker S.E."/>
            <person name="Andersen M.R."/>
        </authorList>
    </citation>
    <scope>NUCLEOTIDE SEQUENCE [LARGE SCALE GENOMIC DNA]</scope>
    <source>
        <strain evidence="1 2">CBS 763.97</strain>
    </source>
</reference>
<dbReference type="Proteomes" id="UP000326268">
    <property type="component" value="Unassembled WGS sequence"/>
</dbReference>
<dbReference type="EMBL" id="ML737673">
    <property type="protein sequence ID" value="KAE8363518.1"/>
    <property type="molecule type" value="Genomic_DNA"/>
</dbReference>
<dbReference type="AlphaFoldDB" id="A0A5N7A233"/>
<accession>A0A5N7A233</accession>
<evidence type="ECO:0000313" key="1">
    <source>
        <dbReference type="EMBL" id="KAE8363518.1"/>
    </source>
</evidence>
<evidence type="ECO:0000313" key="2">
    <source>
        <dbReference type="Proteomes" id="UP000326268"/>
    </source>
</evidence>
<gene>
    <name evidence="1" type="ORF">BDV27DRAFT_158686</name>
</gene>
<organism evidence="1 2">
    <name type="scientific">Aspergillus caelatus</name>
    <dbReference type="NCBI Taxonomy" id="61420"/>
    <lineage>
        <taxon>Eukaryota</taxon>
        <taxon>Fungi</taxon>
        <taxon>Dikarya</taxon>
        <taxon>Ascomycota</taxon>
        <taxon>Pezizomycotina</taxon>
        <taxon>Eurotiomycetes</taxon>
        <taxon>Eurotiomycetidae</taxon>
        <taxon>Eurotiales</taxon>
        <taxon>Aspergillaceae</taxon>
        <taxon>Aspergillus</taxon>
        <taxon>Aspergillus subgen. Circumdati</taxon>
    </lineage>
</organism>
<dbReference type="GeneID" id="43657180"/>
<name>A0A5N7A233_9EURO</name>
<keyword evidence="2" id="KW-1185">Reference proteome</keyword>
<proteinExistence type="predicted"/>
<dbReference type="OrthoDB" id="4479576at2759"/>
<sequence>MTDNTFFDGWEGREVHFWNGPSTWTLTGLINEKTSQVNAEGYYKYGTIGGAYGTFLCKNFMDSTRSAIMKVFKQIPFEGSEYATAQQRGDQASQKLDYYITSQLGALNTLTKKGCQSTPRVVSMKVEHQKDTDSVPGGYIVYLLLSQLPGLQLSKAIFWDLEYSVREKIRQAFREAWIDCVSLGVVPVLQDIEHVFWHAEANKAMGEQAREVDVWRDTRWIAWDMAKLQDNYRWYKEKNPHPDMSNWILRACSGAPILFLLRDKRLRID</sequence>